<accession>A0A183E059</accession>
<evidence type="ECO:0000313" key="3">
    <source>
        <dbReference type="Proteomes" id="UP000271098"/>
    </source>
</evidence>
<dbReference type="Proteomes" id="UP000271098">
    <property type="component" value="Unassembled WGS sequence"/>
</dbReference>
<protein>
    <submittedName>
        <fullName evidence="4">Sal-like protein 1</fullName>
    </submittedName>
</protein>
<reference evidence="2 3" key="2">
    <citation type="submission" date="2018-11" db="EMBL/GenBank/DDBJ databases">
        <authorList>
            <consortium name="Pathogen Informatics"/>
        </authorList>
    </citation>
    <scope>NUCLEOTIDE SEQUENCE [LARGE SCALE GENOMIC DNA]</scope>
</reference>
<evidence type="ECO:0000313" key="4">
    <source>
        <dbReference type="WBParaSite" id="GPUH_0001436901-mRNA-1"/>
    </source>
</evidence>
<feature type="compositionally biased region" description="Basic and acidic residues" evidence="1">
    <location>
        <begin position="1"/>
        <end position="11"/>
    </location>
</feature>
<dbReference type="AlphaFoldDB" id="A0A183E059"/>
<dbReference type="WBParaSite" id="GPUH_0001436901-mRNA-1">
    <property type="protein sequence ID" value="GPUH_0001436901-mRNA-1"/>
    <property type="gene ID" value="GPUH_0001436901"/>
</dbReference>
<dbReference type="EMBL" id="UYRT01081161">
    <property type="protein sequence ID" value="VDN24012.1"/>
    <property type="molecule type" value="Genomic_DNA"/>
</dbReference>
<reference evidence="4" key="1">
    <citation type="submission" date="2016-06" db="UniProtKB">
        <authorList>
            <consortium name="WormBaseParasite"/>
        </authorList>
    </citation>
    <scope>IDENTIFICATION</scope>
</reference>
<gene>
    <name evidence="2" type="ORF">GPUH_LOCUS14349</name>
</gene>
<keyword evidence="3" id="KW-1185">Reference proteome</keyword>
<evidence type="ECO:0000256" key="1">
    <source>
        <dbReference type="SAM" id="MobiDB-lite"/>
    </source>
</evidence>
<proteinExistence type="predicted"/>
<sequence length="69" mass="7670">MKTRGVKRELNITDDEAPTAKKAPATETEQVKATEKSKCYYCCDFSAESNVGRGEELSASRLPEKREEG</sequence>
<evidence type="ECO:0000313" key="2">
    <source>
        <dbReference type="EMBL" id="VDN24012.1"/>
    </source>
</evidence>
<organism evidence="4">
    <name type="scientific">Gongylonema pulchrum</name>
    <dbReference type="NCBI Taxonomy" id="637853"/>
    <lineage>
        <taxon>Eukaryota</taxon>
        <taxon>Metazoa</taxon>
        <taxon>Ecdysozoa</taxon>
        <taxon>Nematoda</taxon>
        <taxon>Chromadorea</taxon>
        <taxon>Rhabditida</taxon>
        <taxon>Spirurina</taxon>
        <taxon>Spiruromorpha</taxon>
        <taxon>Spiruroidea</taxon>
        <taxon>Gongylonematidae</taxon>
        <taxon>Gongylonema</taxon>
    </lineage>
</organism>
<feature type="region of interest" description="Disordered" evidence="1">
    <location>
        <begin position="1"/>
        <end position="29"/>
    </location>
</feature>
<name>A0A183E059_9BILA</name>